<protein>
    <submittedName>
        <fullName evidence="3">Sugar phosphate isomerases/epimerase</fullName>
    </submittedName>
</protein>
<dbReference type="SUPFAM" id="SSF51658">
    <property type="entry name" value="Xylose isomerase-like"/>
    <property type="match status" value="1"/>
</dbReference>
<dbReference type="InterPro" id="IPR050312">
    <property type="entry name" value="IolE/XylAMocC-like"/>
</dbReference>
<keyword evidence="3" id="KW-0413">Isomerase</keyword>
<proteinExistence type="predicted"/>
<dbReference type="AlphaFoldDB" id="A0A484S6Q5"/>
<organism evidence="3">
    <name type="scientific">plant metagenome</name>
    <dbReference type="NCBI Taxonomy" id="1297885"/>
    <lineage>
        <taxon>unclassified sequences</taxon>
        <taxon>metagenomes</taxon>
        <taxon>organismal metagenomes</taxon>
    </lineage>
</organism>
<evidence type="ECO:0000313" key="3">
    <source>
        <dbReference type="EMBL" id="VFR58226.1"/>
    </source>
</evidence>
<dbReference type="EMBL" id="CAADIA010000013">
    <property type="protein sequence ID" value="VFR39330.1"/>
    <property type="molecule type" value="Genomic_DNA"/>
</dbReference>
<evidence type="ECO:0000313" key="2">
    <source>
        <dbReference type="EMBL" id="VFR39330.1"/>
    </source>
</evidence>
<dbReference type="InterPro" id="IPR013022">
    <property type="entry name" value="Xyl_isomerase-like_TIM-brl"/>
</dbReference>
<accession>A0A484S6Q5</accession>
<name>A0A484S6Q5_9ZZZZ</name>
<feature type="domain" description="Xylose isomerase-like TIM barrel" evidence="1">
    <location>
        <begin position="32"/>
        <end position="279"/>
    </location>
</feature>
<dbReference type="PANTHER" id="PTHR12110">
    <property type="entry name" value="HYDROXYPYRUVATE ISOMERASE"/>
    <property type="match status" value="1"/>
</dbReference>
<dbReference type="GO" id="GO:0016853">
    <property type="term" value="F:isomerase activity"/>
    <property type="evidence" value="ECO:0007669"/>
    <property type="project" value="UniProtKB-KW"/>
</dbReference>
<sequence length="295" mass="32329">MRDFSNDHDWLSINTATVRRQGGAEVPLARIIDQCARHGIQAISPWRDQVAAAGLAQVRSQLRAHGIGLSGYCRGGFFTAADEAGRRAALDDNRRAIDEALALDAPCVVLVVGSLPGALEGKALHKDIGGARAQVRDGIAETLAYAREAGMPLAIEPLHPMQAAERACINTLAQALDLCETLDPLAQGGRAMLGVALDVYHVWWDPELERQIARAGRDRLFAYHVCDWRLPTRDLLSDRAMMGDGVIDLPRIRGWVEAAGYAGYSEVEIFSEADWWQRSGEDILQTCITRHRTVV</sequence>
<reference evidence="3" key="1">
    <citation type="submission" date="2019-03" db="EMBL/GenBank/DDBJ databases">
        <authorList>
            <person name="Danneels B."/>
        </authorList>
    </citation>
    <scope>NUCLEOTIDE SEQUENCE</scope>
</reference>
<dbReference type="EMBL" id="CAADIF010000002">
    <property type="protein sequence ID" value="VFR58226.1"/>
    <property type="molecule type" value="Genomic_DNA"/>
</dbReference>
<dbReference type="Pfam" id="PF01261">
    <property type="entry name" value="AP_endonuc_2"/>
    <property type="match status" value="1"/>
</dbReference>
<dbReference type="Gene3D" id="3.20.20.150">
    <property type="entry name" value="Divalent-metal-dependent TIM barrel enzymes"/>
    <property type="match status" value="1"/>
</dbReference>
<dbReference type="InterPro" id="IPR036237">
    <property type="entry name" value="Xyl_isomerase-like_sf"/>
</dbReference>
<gene>
    <name evidence="2" type="ORF">ANK1_2714</name>
    <name evidence="3" type="ORF">ANK2_2715</name>
</gene>
<dbReference type="PANTHER" id="PTHR12110:SF52">
    <property type="entry name" value="XYLOSE ISOMERASE"/>
    <property type="match status" value="1"/>
</dbReference>
<evidence type="ECO:0000259" key="1">
    <source>
        <dbReference type="Pfam" id="PF01261"/>
    </source>
</evidence>